<feature type="compositionally biased region" description="Basic and acidic residues" evidence="1">
    <location>
        <begin position="302"/>
        <end position="311"/>
    </location>
</feature>
<accession>R0KDA5</accession>
<feature type="transmembrane region" description="Helical" evidence="2">
    <location>
        <begin position="20"/>
        <end position="38"/>
    </location>
</feature>
<protein>
    <submittedName>
        <fullName evidence="3">Uncharacterized protein</fullName>
    </submittedName>
</protein>
<proteinExistence type="predicted"/>
<dbReference type="Proteomes" id="UP000296049">
    <property type="component" value="Unassembled WGS sequence"/>
</dbReference>
<keyword evidence="2" id="KW-0812">Transmembrane</keyword>
<feature type="region of interest" description="Disordered" evidence="1">
    <location>
        <begin position="355"/>
        <end position="385"/>
    </location>
</feature>
<dbReference type="AlphaFoldDB" id="R0KDA5"/>
<keyword evidence="2" id="KW-1133">Transmembrane helix</keyword>
<name>R0KDA5_ANAPL</name>
<gene>
    <name evidence="3" type="ORF">Anapl_08507</name>
</gene>
<organism evidence="3 4">
    <name type="scientific">Anas platyrhynchos</name>
    <name type="common">Mallard</name>
    <name type="synonym">Anas boschas</name>
    <dbReference type="NCBI Taxonomy" id="8839"/>
    <lineage>
        <taxon>Eukaryota</taxon>
        <taxon>Metazoa</taxon>
        <taxon>Chordata</taxon>
        <taxon>Craniata</taxon>
        <taxon>Vertebrata</taxon>
        <taxon>Euteleostomi</taxon>
        <taxon>Archelosauria</taxon>
        <taxon>Archosauria</taxon>
        <taxon>Dinosauria</taxon>
        <taxon>Saurischia</taxon>
        <taxon>Theropoda</taxon>
        <taxon>Coelurosauria</taxon>
        <taxon>Aves</taxon>
        <taxon>Neognathae</taxon>
        <taxon>Galloanserae</taxon>
        <taxon>Anseriformes</taxon>
        <taxon>Anatidae</taxon>
        <taxon>Anatinae</taxon>
        <taxon>Anas</taxon>
    </lineage>
</organism>
<keyword evidence="2" id="KW-0472">Membrane</keyword>
<dbReference type="EMBL" id="KB742483">
    <property type="protein sequence ID" value="EOB07937.1"/>
    <property type="molecule type" value="Genomic_DNA"/>
</dbReference>
<sequence length="430" mass="47086">MSQAAMLDPHHPTVSKITLITYFYCLSLGVFTGIILLADPKSLQKGKKKRELQIAEGKIAAERGDVISWVIKHTSFILDLASSTDSPSLTREAFVPVSSTSKNSKERSFSLKEESSQILFPMFPRKMTVTKGRKRRRKEAGADSLDAENFSAAMSPFSKSSRAAIVHSHRAACSVMMLAATFTLTAPKELTLCQKKTDSVAPEGQTGLYFPLGDASADYSAVSKTGNSCQKVEKVALLIDVLSSQRSAFLFIAIHLSQKLVPGTECALCCEPSSDVAMKVPWMGFIRDDCAEYSTGSWSEFSRSEGTEGKQKQSSSQDLTPPPADLQRPSFRHSAVPTHHLLPHANRYMYESRHLPTRRTRGSSFRAARAKGHGDDSGTATGTREEEINTVLPGVPYHSPHRDALESFLDNLTPRFVTAADEVNGKRAPV</sequence>
<evidence type="ECO:0000313" key="3">
    <source>
        <dbReference type="EMBL" id="EOB07937.1"/>
    </source>
</evidence>
<evidence type="ECO:0000256" key="2">
    <source>
        <dbReference type="SAM" id="Phobius"/>
    </source>
</evidence>
<keyword evidence="4" id="KW-1185">Reference proteome</keyword>
<evidence type="ECO:0000256" key="1">
    <source>
        <dbReference type="SAM" id="MobiDB-lite"/>
    </source>
</evidence>
<feature type="region of interest" description="Disordered" evidence="1">
    <location>
        <begin position="301"/>
        <end position="330"/>
    </location>
</feature>
<evidence type="ECO:0000313" key="4">
    <source>
        <dbReference type="Proteomes" id="UP000296049"/>
    </source>
</evidence>
<reference evidence="4" key="1">
    <citation type="journal article" date="2013" name="Nat. Genet.">
        <title>The duck genome and transcriptome provide insight into an avian influenza virus reservoir species.</title>
        <authorList>
            <person name="Huang Y."/>
            <person name="Li Y."/>
            <person name="Burt D.W."/>
            <person name="Chen H."/>
            <person name="Zhang Y."/>
            <person name="Qian W."/>
            <person name="Kim H."/>
            <person name="Gan S."/>
            <person name="Zhao Y."/>
            <person name="Li J."/>
            <person name="Yi K."/>
            <person name="Feng H."/>
            <person name="Zhu P."/>
            <person name="Li B."/>
            <person name="Liu Q."/>
            <person name="Fairley S."/>
            <person name="Magor K.E."/>
            <person name="Du Z."/>
            <person name="Hu X."/>
            <person name="Goodman L."/>
            <person name="Tafer H."/>
            <person name="Vignal A."/>
            <person name="Lee T."/>
            <person name="Kim K.W."/>
            <person name="Sheng Z."/>
            <person name="An Y."/>
            <person name="Searle S."/>
            <person name="Herrero J."/>
            <person name="Groenen M.A."/>
            <person name="Crooijmans R.P."/>
            <person name="Faraut T."/>
            <person name="Cai Q."/>
            <person name="Webster R.G."/>
            <person name="Aldridge J.R."/>
            <person name="Warren W.C."/>
            <person name="Bartschat S."/>
            <person name="Kehr S."/>
            <person name="Marz M."/>
            <person name="Stadler P.F."/>
            <person name="Smith J."/>
            <person name="Kraus R.H."/>
            <person name="Zhao Y."/>
            <person name="Ren L."/>
            <person name="Fei J."/>
            <person name="Morisson M."/>
            <person name="Kaiser P."/>
            <person name="Griffin D.K."/>
            <person name="Rao M."/>
            <person name="Pitel F."/>
            <person name="Wang J."/>
            <person name="Li N."/>
        </authorList>
    </citation>
    <scope>NUCLEOTIDE SEQUENCE [LARGE SCALE GENOMIC DNA]</scope>
</reference>